<dbReference type="EMBL" id="SMAJ01000016">
    <property type="protein sequence ID" value="TCT03109.1"/>
    <property type="molecule type" value="Genomic_DNA"/>
</dbReference>
<keyword evidence="4 7" id="KW-0812">Transmembrane</keyword>
<dbReference type="AlphaFoldDB" id="A0A4R3LU41"/>
<feature type="domain" description="ABC transmembrane type-1" evidence="8">
    <location>
        <begin position="68"/>
        <end position="248"/>
    </location>
</feature>
<feature type="transmembrane region" description="Helical" evidence="7">
    <location>
        <begin position="74"/>
        <end position="94"/>
    </location>
</feature>
<sequence length="262" mass="27989">MTMAARDRSGRTQVGIAVVFTVVGSWYLGSKYGLINPQLFPTPEQFIAAGRQLALGEGYAGGLLLQHVLQSVKLILLGFFAATVIGVPLGLWMGWSRKAEALVGPVFLLIRPIPALAWIPLAIVWLGLGDAAKIMILLLAAFVPSVINSFTGVRNIPQAIIEASQMLGIRGWLLVKEVIVPGALPSIFTGVRLSLQVCLTALVAAELLGAPLGLGKILYQAGLDIYPAMILAGMVTVAIVGFALTAVFDYVERLSMPWRTRN</sequence>
<keyword evidence="3" id="KW-1003">Cell membrane</keyword>
<dbReference type="SUPFAM" id="SSF161098">
    <property type="entry name" value="MetI-like"/>
    <property type="match status" value="1"/>
</dbReference>
<evidence type="ECO:0000313" key="10">
    <source>
        <dbReference type="Proteomes" id="UP000295525"/>
    </source>
</evidence>
<keyword evidence="6 7" id="KW-0472">Membrane</keyword>
<dbReference type="Pfam" id="PF00528">
    <property type="entry name" value="BPD_transp_1"/>
    <property type="match status" value="1"/>
</dbReference>
<keyword evidence="5 7" id="KW-1133">Transmembrane helix</keyword>
<feature type="transmembrane region" description="Helical" evidence="7">
    <location>
        <begin position="134"/>
        <end position="157"/>
    </location>
</feature>
<dbReference type="InterPro" id="IPR000515">
    <property type="entry name" value="MetI-like"/>
</dbReference>
<comment type="subcellular location">
    <subcellularLocation>
        <location evidence="1 7">Cell membrane</location>
        <topology evidence="1 7">Multi-pass membrane protein</topology>
    </subcellularLocation>
</comment>
<dbReference type="PANTHER" id="PTHR30151">
    <property type="entry name" value="ALKANE SULFONATE ABC TRANSPORTER-RELATED, MEMBRANE SUBUNIT"/>
    <property type="match status" value="1"/>
</dbReference>
<evidence type="ECO:0000256" key="3">
    <source>
        <dbReference type="ARBA" id="ARBA00022475"/>
    </source>
</evidence>
<keyword evidence="2 7" id="KW-0813">Transport</keyword>
<feature type="transmembrane region" description="Helical" evidence="7">
    <location>
        <begin position="225"/>
        <end position="251"/>
    </location>
</feature>
<evidence type="ECO:0000256" key="2">
    <source>
        <dbReference type="ARBA" id="ARBA00022448"/>
    </source>
</evidence>
<evidence type="ECO:0000256" key="5">
    <source>
        <dbReference type="ARBA" id="ARBA00022989"/>
    </source>
</evidence>
<keyword evidence="10" id="KW-1185">Reference proteome</keyword>
<organism evidence="9 10">
    <name type="scientific">Paralcaligenes ureilyticus</name>
    <dbReference type="NCBI Taxonomy" id="627131"/>
    <lineage>
        <taxon>Bacteria</taxon>
        <taxon>Pseudomonadati</taxon>
        <taxon>Pseudomonadota</taxon>
        <taxon>Betaproteobacteria</taxon>
        <taxon>Burkholderiales</taxon>
        <taxon>Alcaligenaceae</taxon>
        <taxon>Paralcaligenes</taxon>
    </lineage>
</organism>
<dbReference type="PANTHER" id="PTHR30151:SF0">
    <property type="entry name" value="ABC TRANSPORTER PERMEASE PROTEIN MJ0413-RELATED"/>
    <property type="match status" value="1"/>
</dbReference>
<accession>A0A4R3LU41</accession>
<name>A0A4R3LU41_9BURK</name>
<proteinExistence type="inferred from homology"/>
<evidence type="ECO:0000259" key="8">
    <source>
        <dbReference type="PROSITE" id="PS50928"/>
    </source>
</evidence>
<evidence type="ECO:0000313" key="9">
    <source>
        <dbReference type="EMBL" id="TCT03109.1"/>
    </source>
</evidence>
<protein>
    <submittedName>
        <fullName evidence="9">NitT/TauT family transport system permease protein/taurine transport system permease protein</fullName>
    </submittedName>
</protein>
<dbReference type="RefSeq" id="WP_243700957.1">
    <property type="nucleotide sequence ID" value="NZ_SMAJ01000016.1"/>
</dbReference>
<comment type="caution">
    <text evidence="9">The sequence shown here is derived from an EMBL/GenBank/DDBJ whole genome shotgun (WGS) entry which is preliminary data.</text>
</comment>
<feature type="transmembrane region" description="Helical" evidence="7">
    <location>
        <begin position="106"/>
        <end position="128"/>
    </location>
</feature>
<dbReference type="GO" id="GO:0055085">
    <property type="term" value="P:transmembrane transport"/>
    <property type="evidence" value="ECO:0007669"/>
    <property type="project" value="InterPro"/>
</dbReference>
<evidence type="ECO:0000256" key="1">
    <source>
        <dbReference type="ARBA" id="ARBA00004651"/>
    </source>
</evidence>
<evidence type="ECO:0000256" key="7">
    <source>
        <dbReference type="RuleBase" id="RU363032"/>
    </source>
</evidence>
<feature type="transmembrane region" description="Helical" evidence="7">
    <location>
        <begin position="178"/>
        <end position="205"/>
    </location>
</feature>
<dbReference type="Gene3D" id="1.10.3720.10">
    <property type="entry name" value="MetI-like"/>
    <property type="match status" value="1"/>
</dbReference>
<comment type="similarity">
    <text evidence="7">Belongs to the binding-protein-dependent transport system permease family.</text>
</comment>
<dbReference type="GO" id="GO:0005886">
    <property type="term" value="C:plasma membrane"/>
    <property type="evidence" value="ECO:0007669"/>
    <property type="project" value="UniProtKB-SubCell"/>
</dbReference>
<dbReference type="Proteomes" id="UP000295525">
    <property type="component" value="Unassembled WGS sequence"/>
</dbReference>
<dbReference type="InterPro" id="IPR035906">
    <property type="entry name" value="MetI-like_sf"/>
</dbReference>
<reference evidence="9 10" key="1">
    <citation type="submission" date="2019-03" db="EMBL/GenBank/DDBJ databases">
        <title>Genomic Encyclopedia of Type Strains, Phase IV (KMG-IV): sequencing the most valuable type-strain genomes for metagenomic binning, comparative biology and taxonomic classification.</title>
        <authorList>
            <person name="Goeker M."/>
        </authorList>
    </citation>
    <scope>NUCLEOTIDE SEQUENCE [LARGE SCALE GENOMIC DNA]</scope>
    <source>
        <strain evidence="9 10">DSM 24591</strain>
    </source>
</reference>
<feature type="transmembrane region" description="Helical" evidence="7">
    <location>
        <begin position="12"/>
        <end position="29"/>
    </location>
</feature>
<evidence type="ECO:0000256" key="4">
    <source>
        <dbReference type="ARBA" id="ARBA00022692"/>
    </source>
</evidence>
<dbReference type="CDD" id="cd06261">
    <property type="entry name" value="TM_PBP2"/>
    <property type="match status" value="1"/>
</dbReference>
<evidence type="ECO:0000256" key="6">
    <source>
        <dbReference type="ARBA" id="ARBA00023136"/>
    </source>
</evidence>
<dbReference type="PROSITE" id="PS50928">
    <property type="entry name" value="ABC_TM1"/>
    <property type="match status" value="1"/>
</dbReference>
<gene>
    <name evidence="9" type="ORF">EDC26_11676</name>
</gene>